<dbReference type="EMBL" id="JADXDR010000208">
    <property type="protein sequence ID" value="KAI7836050.1"/>
    <property type="molecule type" value="Genomic_DNA"/>
</dbReference>
<accession>A0AAD5DDI8</accession>
<comment type="caution">
    <text evidence="1">The sequence shown here is derived from an EMBL/GenBank/DDBJ whole genome shotgun (WGS) entry which is preliminary data.</text>
</comment>
<gene>
    <name evidence="1" type="ORF">COHA_010081</name>
</gene>
<proteinExistence type="predicted"/>
<evidence type="ECO:0000313" key="2">
    <source>
        <dbReference type="Proteomes" id="UP001205105"/>
    </source>
</evidence>
<name>A0AAD5DDI8_9CHLO</name>
<protein>
    <submittedName>
        <fullName evidence="1">Uncharacterized protein</fullName>
    </submittedName>
</protein>
<keyword evidence="2" id="KW-1185">Reference proteome</keyword>
<organism evidence="1 2">
    <name type="scientific">Chlorella ohadii</name>
    <dbReference type="NCBI Taxonomy" id="2649997"/>
    <lineage>
        <taxon>Eukaryota</taxon>
        <taxon>Viridiplantae</taxon>
        <taxon>Chlorophyta</taxon>
        <taxon>core chlorophytes</taxon>
        <taxon>Trebouxiophyceae</taxon>
        <taxon>Chlorellales</taxon>
        <taxon>Chlorellaceae</taxon>
        <taxon>Chlorella clade</taxon>
        <taxon>Chlorella</taxon>
    </lineage>
</organism>
<dbReference type="Proteomes" id="UP001205105">
    <property type="component" value="Unassembled WGS sequence"/>
</dbReference>
<sequence>MQAATVLATGKPLAPWALTWDLRERETLWTEENQARLVRIVAGYQLDLDVEEVEQRLAELQVLLPQLATRCAYLKPSTLAALLRDPAGALVPRLLSLRELLPDCDIGAAAAAEPELLLLRGLGEVRADVARLQQLLGPITDLAELVQRQPRFLDAECVEEVLEELRRLMPGKDSAQMLLADPSWLLRVERGRKRLGDDPDT</sequence>
<reference evidence="1" key="1">
    <citation type="submission" date="2020-11" db="EMBL/GenBank/DDBJ databases">
        <title>Chlorella ohadii genome sequencing and assembly.</title>
        <authorList>
            <person name="Murik O."/>
            <person name="Treves H."/>
            <person name="Kedem I."/>
            <person name="Shotland Y."/>
            <person name="Kaplan A."/>
        </authorList>
    </citation>
    <scope>NUCLEOTIDE SEQUENCE</scope>
    <source>
        <strain evidence="1">1</strain>
    </source>
</reference>
<dbReference type="AlphaFoldDB" id="A0AAD5DDI8"/>
<evidence type="ECO:0000313" key="1">
    <source>
        <dbReference type="EMBL" id="KAI7836050.1"/>
    </source>
</evidence>